<proteinExistence type="predicted"/>
<evidence type="ECO:0000256" key="1">
    <source>
        <dbReference type="SAM" id="MobiDB-lite"/>
    </source>
</evidence>
<organism evidence="2 3">
    <name type="scientific">Nocardia vulneris</name>
    <dbReference type="NCBI Taxonomy" id="1141657"/>
    <lineage>
        <taxon>Bacteria</taxon>
        <taxon>Bacillati</taxon>
        <taxon>Actinomycetota</taxon>
        <taxon>Actinomycetes</taxon>
        <taxon>Mycobacteriales</taxon>
        <taxon>Nocardiaceae</taxon>
        <taxon>Nocardia</taxon>
    </lineage>
</organism>
<protein>
    <submittedName>
        <fullName evidence="2">Uncharacterized protein</fullName>
    </submittedName>
</protein>
<evidence type="ECO:0000313" key="3">
    <source>
        <dbReference type="Proteomes" id="UP000031364"/>
    </source>
</evidence>
<evidence type="ECO:0000313" key="2">
    <source>
        <dbReference type="EMBL" id="KIA65508.1"/>
    </source>
</evidence>
<keyword evidence="3" id="KW-1185">Reference proteome</keyword>
<feature type="compositionally biased region" description="Low complexity" evidence="1">
    <location>
        <begin position="11"/>
        <end position="27"/>
    </location>
</feature>
<dbReference type="RefSeq" id="WP_043666590.1">
    <property type="nucleotide sequence ID" value="NZ_BDCI01000017.1"/>
</dbReference>
<dbReference type="Proteomes" id="UP000031364">
    <property type="component" value="Unassembled WGS sequence"/>
</dbReference>
<dbReference type="EMBL" id="JNFP01000007">
    <property type="protein sequence ID" value="KIA65508.1"/>
    <property type="molecule type" value="Genomic_DNA"/>
</dbReference>
<feature type="region of interest" description="Disordered" evidence="1">
    <location>
        <begin position="1"/>
        <end position="27"/>
    </location>
</feature>
<sequence>MEREQYPTVTSADAMAARQSAASHRSAGGTWFDRIVPQLEEMAHEVCDQQAAQQIREIKRRHTGTLFPDDLEACTGADLAQLRAVLGAVRTELDEDEPVEQPE</sequence>
<gene>
    <name evidence="2" type="ORF">FG87_07790</name>
</gene>
<comment type="caution">
    <text evidence="2">The sequence shown here is derived from an EMBL/GenBank/DDBJ whole genome shotgun (WGS) entry which is preliminary data.</text>
</comment>
<accession>A0ABR4ZJC5</accession>
<reference evidence="2 3" key="1">
    <citation type="journal article" date="2014" name="Int. J. Syst. Evol. Microbiol.">
        <title>Nocardia vulneris sp. nov., isolated from wounds of human patients in North America.</title>
        <authorList>
            <person name="Lasker B.A."/>
            <person name="Bell M."/>
            <person name="Klenk H.P."/>
            <person name="Sproer C."/>
            <person name="Schumann C."/>
            <person name="Schumann P."/>
            <person name="Brown J.M."/>
        </authorList>
    </citation>
    <scope>NUCLEOTIDE SEQUENCE [LARGE SCALE GENOMIC DNA]</scope>
    <source>
        <strain evidence="2 3">W9851</strain>
    </source>
</reference>
<name>A0ABR4ZJC5_9NOCA</name>